<protein>
    <submittedName>
        <fullName evidence="6">Uncharacterized protein</fullName>
    </submittedName>
</protein>
<dbReference type="AlphaFoldDB" id="A0A2N7NCC9"/>
<dbReference type="RefSeq" id="WP_016800585.1">
    <property type="nucleotide sequence ID" value="NZ_MDBP01000100.1"/>
</dbReference>
<comment type="similarity">
    <text evidence="1">Belongs to the FMO family.</text>
</comment>
<gene>
    <name evidence="6" type="ORF">BCS92_24085</name>
    <name evidence="7" type="ORF">FC057_22850</name>
</gene>
<comment type="caution">
    <text evidence="6">The sequence shown here is derived from an EMBL/GenBank/DDBJ whole genome shotgun (WGS) entry which is preliminary data.</text>
</comment>
<keyword evidence="4" id="KW-0521">NADP</keyword>
<dbReference type="EMBL" id="SYVV01000045">
    <property type="protein sequence ID" value="TKG27861.1"/>
    <property type="molecule type" value="Genomic_DNA"/>
</dbReference>
<dbReference type="GO" id="GO:0050660">
    <property type="term" value="F:flavin adenine dinucleotide binding"/>
    <property type="evidence" value="ECO:0007669"/>
    <property type="project" value="InterPro"/>
</dbReference>
<reference evidence="7 9" key="4">
    <citation type="submission" date="2019-04" db="EMBL/GenBank/DDBJ databases">
        <title>A reverse ecology approach based on a biological definition of microbial populations.</title>
        <authorList>
            <person name="Arevalo P."/>
            <person name="Vaninsberghe D."/>
            <person name="Elsherbini J."/>
            <person name="Gore J."/>
            <person name="Polz M."/>
        </authorList>
    </citation>
    <scope>NUCLEOTIDE SEQUENCE [LARGE SCALE GENOMIC DNA]</scope>
    <source>
        <strain evidence="7 9">10N.222.45.A8</strain>
    </source>
</reference>
<dbReference type="GO" id="GO:0004499">
    <property type="term" value="F:N,N-dimethylaniline monooxygenase activity"/>
    <property type="evidence" value="ECO:0007669"/>
    <property type="project" value="InterPro"/>
</dbReference>
<reference evidence="8" key="1">
    <citation type="submission" date="2016-07" db="EMBL/GenBank/DDBJ databases">
        <title>Nontailed viruses are major unrecognized killers of bacteria in the ocean.</title>
        <authorList>
            <person name="Kauffman K."/>
            <person name="Hussain F."/>
            <person name="Yang J."/>
            <person name="Arevalo P."/>
            <person name="Brown J."/>
            <person name="Cutler M."/>
            <person name="Kelly L."/>
            <person name="Polz M.F."/>
        </authorList>
    </citation>
    <scope>NUCLEOTIDE SEQUENCE [LARGE SCALE GENOMIC DNA]</scope>
    <source>
        <strain evidence="8">10N.222.48.A2</strain>
    </source>
</reference>
<dbReference type="PANTHER" id="PTHR23023">
    <property type="entry name" value="DIMETHYLANILINE MONOOXYGENASE"/>
    <property type="match status" value="1"/>
</dbReference>
<dbReference type="Pfam" id="PF00743">
    <property type="entry name" value="FMO-like"/>
    <property type="match status" value="1"/>
</dbReference>
<accession>A0A2N7NCC9</accession>
<evidence type="ECO:0000313" key="9">
    <source>
        <dbReference type="Proteomes" id="UP000308018"/>
    </source>
</evidence>
<evidence type="ECO:0000256" key="2">
    <source>
        <dbReference type="ARBA" id="ARBA00022630"/>
    </source>
</evidence>
<name>A0A2N7NCC9_9VIBR</name>
<sequence>MGSNMKKNVCVIGAGPSGLVTVKELIESGHNVTCYEQSHKEGGVFCKTSKCSVTAYDSLMLTVSNYFMAFSGLPPSIHEGRRFWSRKEYEEYLQKYTDTFELRQHIQFDSTVTKIEPQGDGFNVFVSCCNTESSTYYDAVAICVGITQNPQIPVYEGQDTFTGKILHSANYTNPEEFRNKKVVCVGVGESGADIAHQIANVANECTLSIRHYPSILDRWYNQQTNDAYTAHAFCALGPKGMNSWYNKELIKSLNEKEGDLSEEHKLTFDWALKTGGYFNQFITKSEVFVQDIINKRLAVNVGGIKQLNGQRVIFDDGKEMEADIIMCSTGFQEECKVTEPWVSITNVRNLFKHMIHPDWGSKLAYIGTARPMQGGVPACSEMQARYFALLLSGEKKLPKPLEMKDIIERDRQHEESAMCLTPNIKGLVDYEQYMPEMARLIGCNVRLRHLINPFVLYKFWYGSHLPVIYRITGPGKIAKLPKKILRKLPVAYTIREQISLSIYFIRQKIFLRNKEDIENIEREVVEQD</sequence>
<dbReference type="Proteomes" id="UP000308018">
    <property type="component" value="Unassembled WGS sequence"/>
</dbReference>
<dbReference type="PIRSF" id="PIRSF000332">
    <property type="entry name" value="FMO"/>
    <property type="match status" value="1"/>
</dbReference>
<evidence type="ECO:0000313" key="7">
    <source>
        <dbReference type="EMBL" id="TKG27861.1"/>
    </source>
</evidence>
<dbReference type="GO" id="GO:0050661">
    <property type="term" value="F:NADP binding"/>
    <property type="evidence" value="ECO:0007669"/>
    <property type="project" value="InterPro"/>
</dbReference>
<reference evidence="6" key="3">
    <citation type="journal article" date="2018" name="Nature">
        <title>A major lineage of non-tailed dsDNA viruses as unrecognized killers of marine bacteria.</title>
        <authorList>
            <person name="Kauffman K.M."/>
            <person name="Hussain F.A."/>
            <person name="Yang J."/>
            <person name="Arevalo P."/>
            <person name="Brown J.M."/>
            <person name="Chang W.K."/>
            <person name="VanInsberghe D."/>
            <person name="Elsherbini J."/>
            <person name="Sharma R.S."/>
            <person name="Cutler M.B."/>
            <person name="Kelly L."/>
            <person name="Polz M.F."/>
        </authorList>
    </citation>
    <scope>NUCLEOTIDE SEQUENCE</scope>
    <source>
        <strain evidence="6">10N.222.48.A2</strain>
    </source>
</reference>
<dbReference type="InterPro" id="IPR036188">
    <property type="entry name" value="FAD/NAD-bd_sf"/>
</dbReference>
<dbReference type="InterPro" id="IPR000960">
    <property type="entry name" value="Flavin_mOase"/>
</dbReference>
<dbReference type="SUPFAM" id="SSF51905">
    <property type="entry name" value="FAD/NAD(P)-binding domain"/>
    <property type="match status" value="2"/>
</dbReference>
<evidence type="ECO:0000256" key="5">
    <source>
        <dbReference type="ARBA" id="ARBA00023002"/>
    </source>
</evidence>
<keyword evidence="2" id="KW-0285">Flavoprotein</keyword>
<evidence type="ECO:0000256" key="3">
    <source>
        <dbReference type="ARBA" id="ARBA00022827"/>
    </source>
</evidence>
<evidence type="ECO:0000256" key="1">
    <source>
        <dbReference type="ARBA" id="ARBA00009183"/>
    </source>
</evidence>
<dbReference type="InterPro" id="IPR050346">
    <property type="entry name" value="FMO-like"/>
</dbReference>
<dbReference type="InterPro" id="IPR020946">
    <property type="entry name" value="Flavin_mOase-like"/>
</dbReference>
<evidence type="ECO:0000313" key="6">
    <source>
        <dbReference type="EMBL" id="PMP08963.1"/>
    </source>
</evidence>
<evidence type="ECO:0000256" key="4">
    <source>
        <dbReference type="ARBA" id="ARBA00022857"/>
    </source>
</evidence>
<reference evidence="6" key="2">
    <citation type="submission" date="2016-07" db="EMBL/GenBank/DDBJ databases">
        <authorList>
            <person name="Wan K."/>
            <person name="Booth B."/>
            <person name="Spirohn K."/>
            <person name="Hao T."/>
            <person name="Hu Y."/>
            <person name="Calderwood M."/>
            <person name="Hill D."/>
            <person name="Mohr S."/>
            <person name="Vidal M."/>
            <person name="Celniker S."/>
            <person name="Perrimon N."/>
        </authorList>
    </citation>
    <scope>NUCLEOTIDE SEQUENCE</scope>
    <source>
        <strain evidence="6">10N.222.48.A2</strain>
    </source>
</reference>
<dbReference type="Gene3D" id="3.50.50.60">
    <property type="entry name" value="FAD/NAD(P)-binding domain"/>
    <property type="match status" value="1"/>
</dbReference>
<keyword evidence="3" id="KW-0274">FAD</keyword>
<organism evidence="6 8">
    <name type="scientific">Vibrio tasmaniensis</name>
    <dbReference type="NCBI Taxonomy" id="212663"/>
    <lineage>
        <taxon>Bacteria</taxon>
        <taxon>Pseudomonadati</taxon>
        <taxon>Pseudomonadota</taxon>
        <taxon>Gammaproteobacteria</taxon>
        <taxon>Vibrionales</taxon>
        <taxon>Vibrionaceae</taxon>
        <taxon>Vibrio</taxon>
    </lineage>
</organism>
<dbReference type="Proteomes" id="UP000235579">
    <property type="component" value="Unassembled WGS sequence"/>
</dbReference>
<proteinExistence type="inferred from homology"/>
<dbReference type="EMBL" id="MDBP01000100">
    <property type="protein sequence ID" value="PMP08963.1"/>
    <property type="molecule type" value="Genomic_DNA"/>
</dbReference>
<keyword evidence="5" id="KW-0560">Oxidoreductase</keyword>
<evidence type="ECO:0000313" key="8">
    <source>
        <dbReference type="Proteomes" id="UP000235579"/>
    </source>
</evidence>
<dbReference type="PRINTS" id="PR00370">
    <property type="entry name" value="FMOXYGENASE"/>
</dbReference>